<protein>
    <submittedName>
        <fullName evidence="1">Uncharacterized protein</fullName>
    </submittedName>
</protein>
<comment type="caution">
    <text evidence="1">The sequence shown here is derived from an EMBL/GenBank/DDBJ whole genome shotgun (WGS) entry which is preliminary data.</text>
</comment>
<evidence type="ECO:0000313" key="2">
    <source>
        <dbReference type="Proteomes" id="UP000693946"/>
    </source>
</evidence>
<organism evidence="1 2">
    <name type="scientific">Solea senegalensis</name>
    <name type="common">Senegalese sole</name>
    <dbReference type="NCBI Taxonomy" id="28829"/>
    <lineage>
        <taxon>Eukaryota</taxon>
        <taxon>Metazoa</taxon>
        <taxon>Chordata</taxon>
        <taxon>Craniata</taxon>
        <taxon>Vertebrata</taxon>
        <taxon>Euteleostomi</taxon>
        <taxon>Actinopterygii</taxon>
        <taxon>Neopterygii</taxon>
        <taxon>Teleostei</taxon>
        <taxon>Neoteleostei</taxon>
        <taxon>Acanthomorphata</taxon>
        <taxon>Carangaria</taxon>
        <taxon>Pleuronectiformes</taxon>
        <taxon>Pleuronectoidei</taxon>
        <taxon>Soleidae</taxon>
        <taxon>Solea</taxon>
    </lineage>
</organism>
<gene>
    <name evidence="1" type="ORF">JOB18_003258</name>
</gene>
<reference evidence="1 2" key="1">
    <citation type="journal article" date="2021" name="Sci. Rep.">
        <title>Chromosome anchoring in Senegalese sole (Solea senegalensis) reveals sex-associated markers and genome rearrangements in flatfish.</title>
        <authorList>
            <person name="Guerrero-Cozar I."/>
            <person name="Gomez-Garrido J."/>
            <person name="Berbel C."/>
            <person name="Martinez-Blanch J.F."/>
            <person name="Alioto T."/>
            <person name="Claros M.G."/>
            <person name="Gagnaire P.A."/>
            <person name="Manchado M."/>
        </authorList>
    </citation>
    <scope>NUCLEOTIDE SEQUENCE [LARGE SCALE GENOMIC DNA]</scope>
    <source>
        <strain evidence="1">Sse05_10M</strain>
    </source>
</reference>
<evidence type="ECO:0000313" key="1">
    <source>
        <dbReference type="EMBL" id="KAG7506333.1"/>
    </source>
</evidence>
<dbReference type="EMBL" id="JAGKHQ010000010">
    <property type="protein sequence ID" value="KAG7506333.1"/>
    <property type="molecule type" value="Genomic_DNA"/>
</dbReference>
<proteinExistence type="predicted"/>
<sequence>MVWLKSTPTTTKAASVGPYLFKLEHLTWIHNNCPHVDLRLTGLPAKSPCEAEGRDCYADLKVKNTLLLLSPT</sequence>
<keyword evidence="2" id="KW-1185">Reference proteome</keyword>
<dbReference type="Proteomes" id="UP000693946">
    <property type="component" value="Linkage Group LG18"/>
</dbReference>
<name>A0AAV6RLU3_SOLSE</name>
<dbReference type="AlphaFoldDB" id="A0AAV6RLU3"/>
<accession>A0AAV6RLU3</accession>